<accession>A0AAV4HV08</accession>
<evidence type="ECO:0000259" key="2">
    <source>
        <dbReference type="Pfam" id="PF16977"/>
    </source>
</evidence>
<dbReference type="EMBL" id="BMAT01009187">
    <property type="protein sequence ID" value="GFS00789.1"/>
    <property type="molecule type" value="Genomic_DNA"/>
</dbReference>
<reference evidence="3 4" key="1">
    <citation type="journal article" date="2021" name="Elife">
        <title>Chloroplast acquisition without the gene transfer in kleptoplastic sea slugs, Plakobranchus ocellatus.</title>
        <authorList>
            <person name="Maeda T."/>
            <person name="Takahashi S."/>
            <person name="Yoshida T."/>
            <person name="Shimamura S."/>
            <person name="Takaki Y."/>
            <person name="Nagai Y."/>
            <person name="Toyoda A."/>
            <person name="Suzuki Y."/>
            <person name="Arimoto A."/>
            <person name="Ishii H."/>
            <person name="Satoh N."/>
            <person name="Nishiyama T."/>
            <person name="Hasebe M."/>
            <person name="Maruyama T."/>
            <person name="Minagawa J."/>
            <person name="Obokata J."/>
            <person name="Shigenobu S."/>
        </authorList>
    </citation>
    <scope>NUCLEOTIDE SEQUENCE [LARGE SCALE GENOMIC DNA]</scope>
</reference>
<evidence type="ECO:0000256" key="1">
    <source>
        <dbReference type="SAM" id="SignalP"/>
    </source>
</evidence>
<feature type="domain" description="Apextrin C-terminal" evidence="2">
    <location>
        <begin position="204"/>
        <end position="413"/>
    </location>
</feature>
<dbReference type="AlphaFoldDB" id="A0AAV4HV08"/>
<keyword evidence="1" id="KW-0732">Signal</keyword>
<dbReference type="PANTHER" id="PTHR19324:SF33">
    <property type="entry name" value="MUCIN-5AC"/>
    <property type="match status" value="1"/>
</dbReference>
<sequence>MGWYEVTIVACLLVVHQGLSLPISDVSDPEMPFQLIVTPPLVNTYVFENMKMRCERNPNVQTKLTEIFRIRIVKLSNSDWNLVAEERDVAASSKVTGNVTVVANIRDDISRDFLQVSWNHIDDDSFGIFKCDVIGFDNHSNVVMEHSPQIKVSDVKNFRDLMKSFIQKVQGGFLHLRITMDSELGRHEDRLTKLERFVSGLTQWPGGHYALPRPRTGCPVDLAFFGGTHSYMKLHTESQSFSDPRNNHTSAFPLWTTFESDSKNFVTLEFCEATREFNTASWPLGSFCINRIYPESCPVGFTDGFAPFNAETTESSSEMRTHAGGIGYILFPMLFFCCQNSTYATDPIELPTDSSFFLYRYGGVCQAVQGMSVSEEYIMINTEDSTYLQNFHGSLPDIDLLGDSLLKLNLCYYTKL</sequence>
<dbReference type="Proteomes" id="UP000762676">
    <property type="component" value="Unassembled WGS sequence"/>
</dbReference>
<keyword evidence="4" id="KW-1185">Reference proteome</keyword>
<feature type="signal peptide" evidence="1">
    <location>
        <begin position="1"/>
        <end position="20"/>
    </location>
</feature>
<protein>
    <submittedName>
        <fullName evidence="3">Apextrin-like protein 1</fullName>
    </submittedName>
</protein>
<dbReference type="InterPro" id="IPR031569">
    <property type="entry name" value="ApeC"/>
</dbReference>
<comment type="caution">
    <text evidence="3">The sequence shown here is derived from an EMBL/GenBank/DDBJ whole genome shotgun (WGS) entry which is preliminary data.</text>
</comment>
<proteinExistence type="predicted"/>
<organism evidence="3 4">
    <name type="scientific">Elysia marginata</name>
    <dbReference type="NCBI Taxonomy" id="1093978"/>
    <lineage>
        <taxon>Eukaryota</taxon>
        <taxon>Metazoa</taxon>
        <taxon>Spiralia</taxon>
        <taxon>Lophotrochozoa</taxon>
        <taxon>Mollusca</taxon>
        <taxon>Gastropoda</taxon>
        <taxon>Heterobranchia</taxon>
        <taxon>Euthyneura</taxon>
        <taxon>Panpulmonata</taxon>
        <taxon>Sacoglossa</taxon>
        <taxon>Placobranchoidea</taxon>
        <taxon>Plakobranchidae</taxon>
        <taxon>Elysia</taxon>
    </lineage>
</organism>
<dbReference type="PANTHER" id="PTHR19324">
    <property type="entry name" value="PERFORIN-LIKE PROTEIN 1"/>
    <property type="match status" value="1"/>
</dbReference>
<feature type="chain" id="PRO_5043585006" evidence="1">
    <location>
        <begin position="21"/>
        <end position="416"/>
    </location>
</feature>
<gene>
    <name evidence="3" type="ORF">ElyMa_004564600</name>
</gene>
<evidence type="ECO:0000313" key="4">
    <source>
        <dbReference type="Proteomes" id="UP000762676"/>
    </source>
</evidence>
<name>A0AAV4HV08_9GAST</name>
<evidence type="ECO:0000313" key="3">
    <source>
        <dbReference type="EMBL" id="GFS00789.1"/>
    </source>
</evidence>
<dbReference type="Pfam" id="PF16977">
    <property type="entry name" value="ApeC"/>
    <property type="match status" value="1"/>
</dbReference>